<dbReference type="RefSeq" id="WP_149431765.1">
    <property type="nucleotide sequence ID" value="NZ_VLNY01000009.1"/>
</dbReference>
<dbReference type="OrthoDB" id="1093513at2"/>
<dbReference type="EMBL" id="VLNY01000009">
    <property type="protein sequence ID" value="KAA0021561.1"/>
    <property type="molecule type" value="Genomic_DNA"/>
</dbReference>
<comment type="caution">
    <text evidence="1">The sequence shown here is derived from an EMBL/GenBank/DDBJ whole genome shotgun (WGS) entry which is preliminary data.</text>
</comment>
<dbReference type="AlphaFoldDB" id="A0A5A7SBF7"/>
<dbReference type="Pfam" id="PF08747">
    <property type="entry name" value="BrxB"/>
    <property type="match status" value="1"/>
</dbReference>
<keyword evidence="2" id="KW-1185">Reference proteome</keyword>
<protein>
    <submittedName>
        <fullName evidence="1">DUF1788 domain-containing protein</fullName>
    </submittedName>
</protein>
<sequence length="207" mass="22574">MTSDRAVSMTLSERFDHAYRVMSAPSFLGMEGLGNEVPYFILPHPPADQPRVSGERQRLVNKLRTSGIAVCGIDLWSLASQLWRGTGVWEQMLAAEASLPKATFGEAVGNVVSPGAHLSPCIASAVAEQEPRPQVVLLSNVGRLFPVVRAHTILNTLQPLLSDIPLVLIFPGSFRQSPTQGSSLVLFDRLTDDDYYRAFDLLGLEVS</sequence>
<dbReference type="Proteomes" id="UP000322244">
    <property type="component" value="Unassembled WGS sequence"/>
</dbReference>
<dbReference type="InterPro" id="IPR014858">
    <property type="entry name" value="BrxB"/>
</dbReference>
<evidence type="ECO:0000313" key="1">
    <source>
        <dbReference type="EMBL" id="KAA0021561.1"/>
    </source>
</evidence>
<reference evidence="1 2" key="1">
    <citation type="submission" date="2019-07" db="EMBL/GenBank/DDBJ databases">
        <title>Rhodococcus cavernicolus sp. nov., isolated from a cave.</title>
        <authorList>
            <person name="Lee S.D."/>
        </authorList>
    </citation>
    <scope>NUCLEOTIDE SEQUENCE [LARGE SCALE GENOMIC DNA]</scope>
    <source>
        <strain evidence="1 2">C1-24</strain>
    </source>
</reference>
<accession>A0A5A7SBF7</accession>
<name>A0A5A7SBF7_9NOCA</name>
<proteinExistence type="predicted"/>
<gene>
    <name evidence="1" type="ORF">FOY51_18615</name>
</gene>
<evidence type="ECO:0000313" key="2">
    <source>
        <dbReference type="Proteomes" id="UP000322244"/>
    </source>
</evidence>
<organism evidence="1 2">
    <name type="scientific">Antrihabitans cavernicola</name>
    <dbReference type="NCBI Taxonomy" id="2495913"/>
    <lineage>
        <taxon>Bacteria</taxon>
        <taxon>Bacillati</taxon>
        <taxon>Actinomycetota</taxon>
        <taxon>Actinomycetes</taxon>
        <taxon>Mycobacteriales</taxon>
        <taxon>Nocardiaceae</taxon>
        <taxon>Antrihabitans</taxon>
    </lineage>
</organism>